<proteinExistence type="predicted"/>
<evidence type="ECO:0000313" key="2">
    <source>
        <dbReference type="Proteomes" id="UP001497382"/>
    </source>
</evidence>
<keyword evidence="2" id="KW-1185">Reference proteome</keyword>
<protein>
    <submittedName>
        <fullName evidence="1">Uncharacterized protein</fullName>
    </submittedName>
</protein>
<sequence length="87" mass="10124">MFVREGDFFQYKLDCVHRTVKLDSLLESPKSNDRRFNSSNAWCILDSFVHHFAAPLGSTEMGWVSLTNRTKIKKLHWITGECSIFID</sequence>
<evidence type="ECO:0000313" key="1">
    <source>
        <dbReference type="EMBL" id="CAL1297671.1"/>
    </source>
</evidence>
<accession>A0AAV2BN15</accession>
<dbReference type="EMBL" id="CAXIEN010000435">
    <property type="protein sequence ID" value="CAL1297671.1"/>
    <property type="molecule type" value="Genomic_DNA"/>
</dbReference>
<comment type="caution">
    <text evidence="1">The sequence shown here is derived from an EMBL/GenBank/DDBJ whole genome shotgun (WGS) entry which is preliminary data.</text>
</comment>
<reference evidence="1 2" key="1">
    <citation type="submission" date="2024-04" db="EMBL/GenBank/DDBJ databases">
        <authorList>
            <person name="Rising A."/>
            <person name="Reimegard J."/>
            <person name="Sonavane S."/>
            <person name="Akerstrom W."/>
            <person name="Nylinder S."/>
            <person name="Hedman E."/>
            <person name="Kallberg Y."/>
        </authorList>
    </citation>
    <scope>NUCLEOTIDE SEQUENCE [LARGE SCALE GENOMIC DNA]</scope>
</reference>
<gene>
    <name evidence="1" type="ORF">LARSCL_LOCUS20437</name>
</gene>
<dbReference type="AlphaFoldDB" id="A0AAV2BN15"/>
<name>A0AAV2BN15_9ARAC</name>
<dbReference type="Proteomes" id="UP001497382">
    <property type="component" value="Unassembled WGS sequence"/>
</dbReference>
<organism evidence="1 2">
    <name type="scientific">Larinioides sclopetarius</name>
    <dbReference type="NCBI Taxonomy" id="280406"/>
    <lineage>
        <taxon>Eukaryota</taxon>
        <taxon>Metazoa</taxon>
        <taxon>Ecdysozoa</taxon>
        <taxon>Arthropoda</taxon>
        <taxon>Chelicerata</taxon>
        <taxon>Arachnida</taxon>
        <taxon>Araneae</taxon>
        <taxon>Araneomorphae</taxon>
        <taxon>Entelegynae</taxon>
        <taxon>Araneoidea</taxon>
        <taxon>Araneidae</taxon>
        <taxon>Larinioides</taxon>
    </lineage>
</organism>